<dbReference type="PROSITE" id="PS51635">
    <property type="entry name" value="PNPLA"/>
    <property type="match status" value="1"/>
</dbReference>
<dbReference type="GO" id="GO:0016020">
    <property type="term" value="C:membrane"/>
    <property type="evidence" value="ECO:0007669"/>
    <property type="project" value="TreeGrafter"/>
</dbReference>
<evidence type="ECO:0000313" key="8">
    <source>
        <dbReference type="Proteomes" id="UP000800035"/>
    </source>
</evidence>
<reference evidence="7" key="1">
    <citation type="journal article" date="2020" name="Stud. Mycol.">
        <title>101 Dothideomycetes genomes: a test case for predicting lifestyles and emergence of pathogens.</title>
        <authorList>
            <person name="Haridas S."/>
            <person name="Albert R."/>
            <person name="Binder M."/>
            <person name="Bloem J."/>
            <person name="Labutti K."/>
            <person name="Salamov A."/>
            <person name="Andreopoulos B."/>
            <person name="Baker S."/>
            <person name="Barry K."/>
            <person name="Bills G."/>
            <person name="Bluhm B."/>
            <person name="Cannon C."/>
            <person name="Castanera R."/>
            <person name="Culley D."/>
            <person name="Daum C."/>
            <person name="Ezra D."/>
            <person name="Gonzalez J."/>
            <person name="Henrissat B."/>
            <person name="Kuo A."/>
            <person name="Liang C."/>
            <person name="Lipzen A."/>
            <person name="Lutzoni F."/>
            <person name="Magnuson J."/>
            <person name="Mondo S."/>
            <person name="Nolan M."/>
            <person name="Ohm R."/>
            <person name="Pangilinan J."/>
            <person name="Park H.-J."/>
            <person name="Ramirez L."/>
            <person name="Alfaro M."/>
            <person name="Sun H."/>
            <person name="Tritt A."/>
            <person name="Yoshinaga Y."/>
            <person name="Zwiers L.-H."/>
            <person name="Turgeon B."/>
            <person name="Goodwin S."/>
            <person name="Spatafora J."/>
            <person name="Crous P."/>
            <person name="Grigoriev I."/>
        </authorList>
    </citation>
    <scope>NUCLEOTIDE SEQUENCE</scope>
    <source>
        <strain evidence="7">CBS 675.92</strain>
    </source>
</reference>
<evidence type="ECO:0000259" key="6">
    <source>
        <dbReference type="PROSITE" id="PS51635"/>
    </source>
</evidence>
<evidence type="ECO:0000256" key="4">
    <source>
        <dbReference type="PROSITE-ProRule" id="PRU01161"/>
    </source>
</evidence>
<dbReference type="AlphaFoldDB" id="A0A6A5U968"/>
<feature type="region of interest" description="Disordered" evidence="5">
    <location>
        <begin position="1"/>
        <end position="21"/>
    </location>
</feature>
<sequence length="364" mass="40413">MTSLPGIDENSEVTAVPSRSQTGITQTLDNTGYCLLSLDGGGVRGLSTLYILQGIMNRLNYMREEHGLRERKPCEIFDLIGGTSTGGLIAIMLGRLEMTVEECIDAYTRLMKQIFEKKENRSIVSMLGVVKPRFSSETLENAIKQLLQRRAISVDEKLDNGQRGKCKVFVCTKFQKTNVTTRLRSYRTPSSSTSFSPTILEAALATSAAPTYFSPASINSSHFIDGAIGANNPCLELEEEATDLWCEETGNLQPLVKCFISIGTGHQGIRSVSDKGMKGLIETLRKEATETEKTNQTWQGRWREHVDKGRAFRFNVDHGLDGVKLAEFEEQDLLSAATATYLQKRGTIGEVRSCVENLRMKECM</sequence>
<evidence type="ECO:0000256" key="2">
    <source>
        <dbReference type="ARBA" id="ARBA00022963"/>
    </source>
</evidence>
<feature type="domain" description="PNPLA" evidence="6">
    <location>
        <begin position="36"/>
        <end position="238"/>
    </location>
</feature>
<gene>
    <name evidence="7" type="ORF">CC80DRAFT_404812</name>
</gene>
<dbReference type="Pfam" id="PF01734">
    <property type="entry name" value="Patatin"/>
    <property type="match status" value="1"/>
</dbReference>
<evidence type="ECO:0000256" key="5">
    <source>
        <dbReference type="SAM" id="MobiDB-lite"/>
    </source>
</evidence>
<dbReference type="Proteomes" id="UP000800035">
    <property type="component" value="Unassembled WGS sequence"/>
</dbReference>
<protein>
    <submittedName>
        <fullName evidence="7">Phospholipase</fullName>
    </submittedName>
</protein>
<feature type="short sequence motif" description="DGA/G" evidence="4">
    <location>
        <begin position="225"/>
        <end position="227"/>
    </location>
</feature>
<dbReference type="InterPro" id="IPR002641">
    <property type="entry name" value="PNPLA_dom"/>
</dbReference>
<dbReference type="OrthoDB" id="1658288at2759"/>
<dbReference type="GO" id="GO:0019369">
    <property type="term" value="P:arachidonate metabolic process"/>
    <property type="evidence" value="ECO:0007669"/>
    <property type="project" value="TreeGrafter"/>
</dbReference>
<keyword evidence="2 4" id="KW-0442">Lipid degradation</keyword>
<keyword evidence="1 4" id="KW-0378">Hydrolase</keyword>
<dbReference type="InterPro" id="IPR016035">
    <property type="entry name" value="Acyl_Trfase/lysoPLipase"/>
</dbReference>
<proteinExistence type="predicted"/>
<evidence type="ECO:0000256" key="3">
    <source>
        <dbReference type="ARBA" id="ARBA00023098"/>
    </source>
</evidence>
<feature type="active site" description="Nucleophile" evidence="4">
    <location>
        <position position="84"/>
    </location>
</feature>
<keyword evidence="8" id="KW-1185">Reference proteome</keyword>
<dbReference type="SUPFAM" id="SSF52151">
    <property type="entry name" value="FabD/lysophospholipase-like"/>
    <property type="match status" value="1"/>
</dbReference>
<dbReference type="GO" id="GO:0046486">
    <property type="term" value="P:glycerolipid metabolic process"/>
    <property type="evidence" value="ECO:0007669"/>
    <property type="project" value="UniProtKB-ARBA"/>
</dbReference>
<evidence type="ECO:0000313" key="7">
    <source>
        <dbReference type="EMBL" id="KAF1960382.1"/>
    </source>
</evidence>
<keyword evidence="3 4" id="KW-0443">Lipid metabolism</keyword>
<organism evidence="7 8">
    <name type="scientific">Byssothecium circinans</name>
    <dbReference type="NCBI Taxonomy" id="147558"/>
    <lineage>
        <taxon>Eukaryota</taxon>
        <taxon>Fungi</taxon>
        <taxon>Dikarya</taxon>
        <taxon>Ascomycota</taxon>
        <taxon>Pezizomycotina</taxon>
        <taxon>Dothideomycetes</taxon>
        <taxon>Pleosporomycetidae</taxon>
        <taxon>Pleosporales</taxon>
        <taxon>Massarineae</taxon>
        <taxon>Massarinaceae</taxon>
        <taxon>Byssothecium</taxon>
    </lineage>
</organism>
<name>A0A6A5U968_9PLEO</name>
<evidence type="ECO:0000256" key="1">
    <source>
        <dbReference type="ARBA" id="ARBA00022801"/>
    </source>
</evidence>
<dbReference type="Gene3D" id="3.40.1090.10">
    <property type="entry name" value="Cytosolic phospholipase A2 catalytic domain"/>
    <property type="match status" value="1"/>
</dbReference>
<feature type="active site" description="Proton acceptor" evidence="4">
    <location>
        <position position="225"/>
    </location>
</feature>
<dbReference type="CDD" id="cd07216">
    <property type="entry name" value="Pat17_PNPLA8_PNPLA9_like3"/>
    <property type="match status" value="1"/>
</dbReference>
<dbReference type="EMBL" id="ML976983">
    <property type="protein sequence ID" value="KAF1960382.1"/>
    <property type="molecule type" value="Genomic_DNA"/>
</dbReference>
<dbReference type="GO" id="GO:0047499">
    <property type="term" value="F:calcium-independent phospholipase A2 activity"/>
    <property type="evidence" value="ECO:0007669"/>
    <property type="project" value="TreeGrafter"/>
</dbReference>
<dbReference type="PANTHER" id="PTHR24185:SF1">
    <property type="entry name" value="CALCIUM-INDEPENDENT PHOSPHOLIPASE A2-GAMMA"/>
    <property type="match status" value="1"/>
</dbReference>
<dbReference type="PANTHER" id="PTHR24185">
    <property type="entry name" value="CALCIUM-INDEPENDENT PHOSPHOLIPASE A2-GAMMA"/>
    <property type="match status" value="1"/>
</dbReference>
<feature type="short sequence motif" description="GXSXG" evidence="4">
    <location>
        <begin position="82"/>
        <end position="86"/>
    </location>
</feature>
<dbReference type="GO" id="GO:0016042">
    <property type="term" value="P:lipid catabolic process"/>
    <property type="evidence" value="ECO:0007669"/>
    <property type="project" value="UniProtKB-UniRule"/>
</dbReference>
<feature type="short sequence motif" description="GXGXXG" evidence="4">
    <location>
        <begin position="40"/>
        <end position="45"/>
    </location>
</feature>
<accession>A0A6A5U968</accession>